<dbReference type="EMBL" id="HADZ01013720">
    <property type="protein sequence ID" value="SBP77661.1"/>
    <property type="molecule type" value="Transcribed_RNA"/>
</dbReference>
<feature type="signal peptide" evidence="1">
    <location>
        <begin position="1"/>
        <end position="19"/>
    </location>
</feature>
<dbReference type="AlphaFoldDB" id="A0A1A8CFU7"/>
<name>A0A1A8CFU7_NOTKA</name>
<gene>
    <name evidence="2" type="primary">Nfu_g_1_014883</name>
</gene>
<evidence type="ECO:0000256" key="1">
    <source>
        <dbReference type="SAM" id="SignalP"/>
    </source>
</evidence>
<organism evidence="2">
    <name type="scientific">Nothobranchius kadleci</name>
    <name type="common">African annual killifish</name>
    <dbReference type="NCBI Taxonomy" id="1051664"/>
    <lineage>
        <taxon>Eukaryota</taxon>
        <taxon>Metazoa</taxon>
        <taxon>Chordata</taxon>
        <taxon>Craniata</taxon>
        <taxon>Vertebrata</taxon>
        <taxon>Euteleostomi</taxon>
        <taxon>Actinopterygii</taxon>
        <taxon>Neopterygii</taxon>
        <taxon>Teleostei</taxon>
        <taxon>Neoteleostei</taxon>
        <taxon>Acanthomorphata</taxon>
        <taxon>Ovalentaria</taxon>
        <taxon>Atherinomorphae</taxon>
        <taxon>Cyprinodontiformes</taxon>
        <taxon>Nothobranchiidae</taxon>
        <taxon>Nothobranchius</taxon>
    </lineage>
</organism>
<sequence length="65" mass="7051">MAARWTFLDLLGCLLGCWALKPPEELPGERVLYKLFESFLQLPSVTGLDVLLGGCRVVGLGGLFA</sequence>
<reference evidence="2" key="2">
    <citation type="submission" date="2016-06" db="EMBL/GenBank/DDBJ databases">
        <title>The genome of a short-lived fish provides insights into sex chromosome evolution and the genetic control of aging.</title>
        <authorList>
            <person name="Reichwald K."/>
            <person name="Felder M."/>
            <person name="Petzold A."/>
            <person name="Koch P."/>
            <person name="Groth M."/>
            <person name="Platzer M."/>
        </authorList>
    </citation>
    <scope>NUCLEOTIDE SEQUENCE</scope>
    <source>
        <tissue evidence="2">Brain</tissue>
    </source>
</reference>
<feature type="chain" id="PRO_5008367594" evidence="1">
    <location>
        <begin position="20"/>
        <end position="65"/>
    </location>
</feature>
<reference evidence="2" key="1">
    <citation type="submission" date="2016-05" db="EMBL/GenBank/DDBJ databases">
        <authorList>
            <person name="Lavstsen T."/>
            <person name="Jespersen J.S."/>
        </authorList>
    </citation>
    <scope>NUCLEOTIDE SEQUENCE</scope>
    <source>
        <tissue evidence="2">Brain</tissue>
    </source>
</reference>
<protein>
    <submittedName>
        <fullName evidence="2">Uncharacterized protein</fullName>
    </submittedName>
</protein>
<keyword evidence="1" id="KW-0732">Signal</keyword>
<accession>A0A1A8CFU7</accession>
<proteinExistence type="predicted"/>
<evidence type="ECO:0000313" key="2">
    <source>
        <dbReference type="EMBL" id="SBP77661.1"/>
    </source>
</evidence>
<feature type="non-terminal residue" evidence="2">
    <location>
        <position position="65"/>
    </location>
</feature>